<dbReference type="OrthoDB" id="7605671at2"/>
<sequence length="105" mass="11657">MEHEPIPAPPRIEAISVRAMEDIMAERHRQIQKFGHTPEQDVAAHRDAPSRVPRLSRIAARTARDAGEDLQFGKLETARKHAIQSAATALALVEMIDNLMEAENG</sequence>
<keyword evidence="2" id="KW-1185">Reference proteome</keyword>
<evidence type="ECO:0000313" key="1">
    <source>
        <dbReference type="EMBL" id="GGD74087.1"/>
    </source>
</evidence>
<reference evidence="1" key="1">
    <citation type="journal article" date="2014" name="Int. J. Syst. Evol. Microbiol.">
        <title>Complete genome sequence of Corynebacterium casei LMG S-19264T (=DSM 44701T), isolated from a smear-ripened cheese.</title>
        <authorList>
            <consortium name="US DOE Joint Genome Institute (JGI-PGF)"/>
            <person name="Walter F."/>
            <person name="Albersmeier A."/>
            <person name="Kalinowski J."/>
            <person name="Ruckert C."/>
        </authorList>
    </citation>
    <scope>NUCLEOTIDE SEQUENCE</scope>
    <source>
        <strain evidence="1">CGMCC 1.15360</strain>
    </source>
</reference>
<organism evidence="1 2">
    <name type="scientific">Croceicoccus mobilis</name>
    <dbReference type="NCBI Taxonomy" id="1703339"/>
    <lineage>
        <taxon>Bacteria</taxon>
        <taxon>Pseudomonadati</taxon>
        <taxon>Pseudomonadota</taxon>
        <taxon>Alphaproteobacteria</taxon>
        <taxon>Sphingomonadales</taxon>
        <taxon>Erythrobacteraceae</taxon>
        <taxon>Croceicoccus</taxon>
    </lineage>
</organism>
<comment type="caution">
    <text evidence="1">The sequence shown here is derived from an EMBL/GenBank/DDBJ whole genome shotgun (WGS) entry which is preliminary data.</text>
</comment>
<accession>A0A916Z3D0</accession>
<dbReference type="RefSeq" id="WP_066777027.1">
    <property type="nucleotide sequence ID" value="NZ_BMIP01000005.1"/>
</dbReference>
<proteinExistence type="predicted"/>
<dbReference type="AlphaFoldDB" id="A0A916Z3D0"/>
<gene>
    <name evidence="1" type="ORF">GCM10010990_24660</name>
</gene>
<evidence type="ECO:0000313" key="2">
    <source>
        <dbReference type="Proteomes" id="UP000612349"/>
    </source>
</evidence>
<name>A0A916Z3D0_9SPHN</name>
<dbReference type="EMBL" id="BMIP01000005">
    <property type="protein sequence ID" value="GGD74087.1"/>
    <property type="molecule type" value="Genomic_DNA"/>
</dbReference>
<dbReference type="Proteomes" id="UP000612349">
    <property type="component" value="Unassembled WGS sequence"/>
</dbReference>
<protein>
    <submittedName>
        <fullName evidence="1">Uncharacterized protein</fullName>
    </submittedName>
</protein>
<reference evidence="1" key="2">
    <citation type="submission" date="2020-09" db="EMBL/GenBank/DDBJ databases">
        <authorList>
            <person name="Sun Q."/>
            <person name="Zhou Y."/>
        </authorList>
    </citation>
    <scope>NUCLEOTIDE SEQUENCE</scope>
    <source>
        <strain evidence="1">CGMCC 1.15360</strain>
    </source>
</reference>